<dbReference type="AlphaFoldDB" id="A0AAU9CRH9"/>
<dbReference type="Proteomes" id="UP001321825">
    <property type="component" value="Chromosome"/>
</dbReference>
<proteinExistence type="predicted"/>
<keyword evidence="2 4" id="KW-0472">Membrane</keyword>
<dbReference type="PROSITE" id="PS51123">
    <property type="entry name" value="OMPA_2"/>
    <property type="match status" value="1"/>
</dbReference>
<feature type="domain" description="OmpA-like" evidence="6">
    <location>
        <begin position="133"/>
        <end position="250"/>
    </location>
</feature>
<dbReference type="PRINTS" id="PR01023">
    <property type="entry name" value="NAFLGMOTY"/>
</dbReference>
<name>A0AAU9CRH9_9GAMM</name>
<dbReference type="EMBL" id="AP024714">
    <property type="protein sequence ID" value="BCX80482.1"/>
    <property type="molecule type" value="Genomic_DNA"/>
</dbReference>
<dbReference type="InterPro" id="IPR006690">
    <property type="entry name" value="OMPA-like_CS"/>
</dbReference>
<evidence type="ECO:0000313" key="7">
    <source>
        <dbReference type="EMBL" id="BCX80482.1"/>
    </source>
</evidence>
<evidence type="ECO:0000256" key="2">
    <source>
        <dbReference type="ARBA" id="ARBA00023136"/>
    </source>
</evidence>
<reference evidence="8" key="1">
    <citation type="journal article" date="2024" name="Int. J. Syst. Evol. Microbiol.">
        <title>Methylomarinovum tepidoasis sp. nov., a moderately thermophilic methanotroph of the family Methylothermaceae isolated from a deep-sea hydrothermal field.</title>
        <authorList>
            <person name="Hirayama H."/>
            <person name="Takaki Y."/>
            <person name="Abe M."/>
            <person name="Miyazaki M."/>
            <person name="Uematsu K."/>
            <person name="Matsui Y."/>
            <person name="Takai K."/>
        </authorList>
    </citation>
    <scope>NUCLEOTIDE SEQUENCE [LARGE SCALE GENOMIC DNA]</scope>
    <source>
        <strain evidence="8">IT-9</strain>
    </source>
</reference>
<dbReference type="InterPro" id="IPR039567">
    <property type="entry name" value="Gly-zipper"/>
</dbReference>
<organism evidence="7 8">
    <name type="scientific">Methylomarinovum caldicuralii</name>
    <dbReference type="NCBI Taxonomy" id="438856"/>
    <lineage>
        <taxon>Bacteria</taxon>
        <taxon>Pseudomonadati</taxon>
        <taxon>Pseudomonadota</taxon>
        <taxon>Gammaproteobacteria</taxon>
        <taxon>Methylococcales</taxon>
        <taxon>Methylothermaceae</taxon>
        <taxon>Methylomarinovum</taxon>
    </lineage>
</organism>
<accession>A0AAU9CRH9</accession>
<evidence type="ECO:0000256" key="5">
    <source>
        <dbReference type="SAM" id="Phobius"/>
    </source>
</evidence>
<sequence length="251" mass="26433">MRIPHRRLNGIHDGFTPMLHDSAYSNAITKENAMNKKLVLIPGLMLLAGCTTNPYTGEPQVSKTVIGTLGGAAAGAALGAAGGAIAGKPGTGAAIGAGVGALAGMGVGAYMDRQEAILRQKLAGTGVRLAREGNNLRLIMPGNITFATNSSEIAPQFYSTLNAIALVLREYPETLIEITGHTDSTGSEEYNLQLSQRRAQAVAQYLIAQGVAPNRIIARGMGESMPIADNSTPQGRAMNRRVEIRIRPMQR</sequence>
<protein>
    <submittedName>
        <fullName evidence="7">Chemotaxis protein MotB</fullName>
    </submittedName>
</protein>
<dbReference type="PRINTS" id="PR01021">
    <property type="entry name" value="OMPADOMAIN"/>
</dbReference>
<dbReference type="InterPro" id="IPR006665">
    <property type="entry name" value="OmpA-like"/>
</dbReference>
<dbReference type="PANTHER" id="PTHR30329:SF21">
    <property type="entry name" value="LIPOPROTEIN YIAD-RELATED"/>
    <property type="match status" value="1"/>
</dbReference>
<dbReference type="GO" id="GO:0009279">
    <property type="term" value="C:cell outer membrane"/>
    <property type="evidence" value="ECO:0007669"/>
    <property type="project" value="UniProtKB-SubCell"/>
</dbReference>
<dbReference type="CDD" id="cd07185">
    <property type="entry name" value="OmpA_C-like"/>
    <property type="match status" value="1"/>
</dbReference>
<gene>
    <name evidence="7" type="ORF">MIT9_P0055</name>
</gene>
<evidence type="ECO:0000313" key="8">
    <source>
        <dbReference type="Proteomes" id="UP001321825"/>
    </source>
</evidence>
<evidence type="ECO:0000256" key="4">
    <source>
        <dbReference type="PROSITE-ProRule" id="PRU00473"/>
    </source>
</evidence>
<dbReference type="PROSITE" id="PS01068">
    <property type="entry name" value="OMPA_1"/>
    <property type="match status" value="1"/>
</dbReference>
<feature type="transmembrane region" description="Helical" evidence="5">
    <location>
        <begin position="92"/>
        <end position="111"/>
    </location>
</feature>
<keyword evidence="5" id="KW-0812">Transmembrane</keyword>
<evidence type="ECO:0000256" key="1">
    <source>
        <dbReference type="ARBA" id="ARBA00004442"/>
    </source>
</evidence>
<dbReference type="SUPFAM" id="SSF103088">
    <property type="entry name" value="OmpA-like"/>
    <property type="match status" value="1"/>
</dbReference>
<dbReference type="InterPro" id="IPR036737">
    <property type="entry name" value="OmpA-like_sf"/>
</dbReference>
<dbReference type="PANTHER" id="PTHR30329">
    <property type="entry name" value="STATOR ELEMENT OF FLAGELLAR MOTOR COMPLEX"/>
    <property type="match status" value="1"/>
</dbReference>
<dbReference type="Pfam" id="PF00691">
    <property type="entry name" value="OmpA"/>
    <property type="match status" value="1"/>
</dbReference>
<keyword evidence="5" id="KW-1133">Transmembrane helix</keyword>
<keyword evidence="3" id="KW-0998">Cell outer membrane</keyword>
<keyword evidence="8" id="KW-1185">Reference proteome</keyword>
<feature type="transmembrane region" description="Helical" evidence="5">
    <location>
        <begin position="65"/>
        <end position="86"/>
    </location>
</feature>
<dbReference type="InterPro" id="IPR006664">
    <property type="entry name" value="OMP_bac"/>
</dbReference>
<evidence type="ECO:0000256" key="3">
    <source>
        <dbReference type="ARBA" id="ARBA00023237"/>
    </source>
</evidence>
<dbReference type="InterPro" id="IPR050330">
    <property type="entry name" value="Bact_OuterMem_StrucFunc"/>
</dbReference>
<evidence type="ECO:0000259" key="6">
    <source>
        <dbReference type="PROSITE" id="PS51123"/>
    </source>
</evidence>
<comment type="subcellular location">
    <subcellularLocation>
        <location evidence="1">Cell outer membrane</location>
    </subcellularLocation>
</comment>
<dbReference type="Gene3D" id="3.30.1330.60">
    <property type="entry name" value="OmpA-like domain"/>
    <property type="match status" value="1"/>
</dbReference>
<dbReference type="KEGG" id="mcau:MIT9_P0055"/>
<dbReference type="Pfam" id="PF13488">
    <property type="entry name" value="Gly-zipper_Omp"/>
    <property type="match status" value="1"/>
</dbReference>